<evidence type="ECO:0000313" key="2">
    <source>
        <dbReference type="EMBL" id="CAJ04574.1"/>
    </source>
</evidence>
<dbReference type="RefSeq" id="XP_001683783.1">
    <property type="nucleotide sequence ID" value="XM_001683731.1"/>
</dbReference>
<organism evidence="2 3">
    <name type="scientific">Leishmania major</name>
    <dbReference type="NCBI Taxonomy" id="5664"/>
    <lineage>
        <taxon>Eukaryota</taxon>
        <taxon>Discoba</taxon>
        <taxon>Euglenozoa</taxon>
        <taxon>Kinetoplastea</taxon>
        <taxon>Metakinetoplastina</taxon>
        <taxon>Trypanosomatida</taxon>
        <taxon>Trypanosomatidae</taxon>
        <taxon>Leishmaniinae</taxon>
        <taxon>Leishmania</taxon>
    </lineage>
</organism>
<dbReference type="VEuPathDB" id="TriTrypDB:LMJLV39_250008500"/>
<dbReference type="AlphaFoldDB" id="Q4QA65"/>
<dbReference type="VEuPathDB" id="TriTrypDB:LMJSD75_250008500"/>
<feature type="region of interest" description="Disordered" evidence="1">
    <location>
        <begin position="1"/>
        <end position="34"/>
    </location>
</feature>
<dbReference type="Proteomes" id="UP000000542">
    <property type="component" value="Chromosome 25"/>
</dbReference>
<proteinExistence type="predicted"/>
<dbReference type="EMBL" id="FR796421">
    <property type="protein sequence ID" value="CAJ04574.1"/>
    <property type="molecule type" value="Genomic_DNA"/>
</dbReference>
<dbReference type="OMA" id="EMHSNVF"/>
<name>Q4QA65_LEIMA</name>
<accession>Q4QA65</accession>
<dbReference type="KEGG" id="lma:LMJF_25_0305"/>
<gene>
    <name evidence="2" type="ORF">LMJF_25_0305</name>
</gene>
<reference evidence="2 3" key="2">
    <citation type="journal article" date="2011" name="Genome Res.">
        <title>Chromosome and gene copy number variation allow major structural change between species and strains of Leishmania.</title>
        <authorList>
            <person name="Rogers M.B."/>
            <person name="Hilley J.D."/>
            <person name="Dickens N.J."/>
            <person name="Wilkes J."/>
            <person name="Bates P.A."/>
            <person name="Depledge D.P."/>
            <person name="Harris D."/>
            <person name="Her Y."/>
            <person name="Herzyk P."/>
            <person name="Imamura H."/>
            <person name="Otto T.D."/>
            <person name="Sanders M."/>
            <person name="Seeger K."/>
            <person name="Dujardin J.C."/>
            <person name="Berriman M."/>
            <person name="Smith D.F."/>
            <person name="Hertz-Fowler C."/>
            <person name="Mottram J.C."/>
        </authorList>
    </citation>
    <scope>NUCLEOTIDE SEQUENCE [LARGE SCALE GENOMIC DNA]</scope>
    <source>
        <strain evidence="3">MHOM/IL/81/Friedlin</strain>
    </source>
</reference>
<dbReference type="InParanoid" id="Q4QA65"/>
<dbReference type="VEuPathDB" id="TriTrypDB:LmjF.25.0305"/>
<dbReference type="VEuPathDB" id="TriTrypDB:LMJFC_250008700"/>
<dbReference type="GeneID" id="5652439"/>
<protein>
    <submittedName>
        <fullName evidence="2">Uncharacterized protein</fullName>
    </submittedName>
</protein>
<evidence type="ECO:0000256" key="1">
    <source>
        <dbReference type="SAM" id="MobiDB-lite"/>
    </source>
</evidence>
<keyword evidence="3" id="KW-1185">Reference proteome</keyword>
<dbReference type="eggNOG" id="ENOG502SV7B">
    <property type="taxonomic scope" value="Eukaryota"/>
</dbReference>
<dbReference type="HOGENOM" id="CLU_2445510_0_0_1"/>
<feature type="compositionally biased region" description="Polar residues" evidence="1">
    <location>
        <begin position="12"/>
        <end position="26"/>
    </location>
</feature>
<evidence type="ECO:0000313" key="3">
    <source>
        <dbReference type="Proteomes" id="UP000000542"/>
    </source>
</evidence>
<sequence>MSAAEAEHTEKTVTVNEDTTSTSAKTSPKEASGKALLPWSLTPAERRGLIMVVAVALLQEVHSNVVCGAVVGAASAAIIYNQLSRLRRSP</sequence>
<reference evidence="2 3" key="1">
    <citation type="journal article" date="2005" name="Science">
        <title>The genome of the kinetoplastid parasite, Leishmania major.</title>
        <authorList>
            <person name="Ivens A.C."/>
            <person name="Peacock C.S."/>
            <person name="Worthey E.A."/>
            <person name="Murphy L."/>
            <person name="Aggarwal G."/>
            <person name="Berriman M."/>
            <person name="Sisk E."/>
            <person name="Rajandream M.A."/>
            <person name="Adlem E."/>
            <person name="Aert R."/>
            <person name="Anupama A."/>
            <person name="Apostolou Z."/>
            <person name="Attipoe P."/>
            <person name="Bason N."/>
            <person name="Bauser C."/>
            <person name="Beck A."/>
            <person name="Beverley S.M."/>
            <person name="Bianchettin G."/>
            <person name="Borzym K."/>
            <person name="Bothe G."/>
            <person name="Bruschi C.V."/>
            <person name="Collins M."/>
            <person name="Cadag E."/>
            <person name="Ciarloni L."/>
            <person name="Clayton C."/>
            <person name="Coulson R.M."/>
            <person name="Cronin A."/>
            <person name="Cruz A.K."/>
            <person name="Davies R.M."/>
            <person name="De Gaudenzi J."/>
            <person name="Dobson D.E."/>
            <person name="Duesterhoeft A."/>
            <person name="Fazelina G."/>
            <person name="Fosker N."/>
            <person name="Frasch A.C."/>
            <person name="Fraser A."/>
            <person name="Fuchs M."/>
            <person name="Gabel C."/>
            <person name="Goble A."/>
            <person name="Goffeau A."/>
            <person name="Harris D."/>
            <person name="Hertz-Fowler C."/>
            <person name="Hilbert H."/>
            <person name="Horn D."/>
            <person name="Huang Y."/>
            <person name="Klages S."/>
            <person name="Knights A."/>
            <person name="Kube M."/>
            <person name="Larke N."/>
            <person name="Litvin L."/>
            <person name="Lord A."/>
            <person name="Louie T."/>
            <person name="Marra M."/>
            <person name="Masuy D."/>
            <person name="Matthews K."/>
            <person name="Michaeli S."/>
            <person name="Mottram J.C."/>
            <person name="Muller-Auer S."/>
            <person name="Munden H."/>
            <person name="Nelson S."/>
            <person name="Norbertczak H."/>
            <person name="Oliver K."/>
            <person name="O'neil S."/>
            <person name="Pentony M."/>
            <person name="Pohl T.M."/>
            <person name="Price C."/>
            <person name="Purnelle B."/>
            <person name="Quail M.A."/>
            <person name="Rabbinowitsch E."/>
            <person name="Reinhardt R."/>
            <person name="Rieger M."/>
            <person name="Rinta J."/>
            <person name="Robben J."/>
            <person name="Robertson L."/>
            <person name="Ruiz J.C."/>
            <person name="Rutter S."/>
            <person name="Saunders D."/>
            <person name="Schafer M."/>
            <person name="Schein J."/>
            <person name="Schwartz D.C."/>
            <person name="Seeger K."/>
            <person name="Seyler A."/>
            <person name="Sharp S."/>
            <person name="Shin H."/>
            <person name="Sivam D."/>
            <person name="Squares R."/>
            <person name="Squares S."/>
            <person name="Tosato V."/>
            <person name="Vogt C."/>
            <person name="Volckaert G."/>
            <person name="Wambutt R."/>
            <person name="Warren T."/>
            <person name="Wedler H."/>
            <person name="Woodward J."/>
            <person name="Zhou S."/>
            <person name="Zimmermann W."/>
            <person name="Smith D.F."/>
            <person name="Blackwell J.M."/>
            <person name="Stuart K.D."/>
            <person name="Barrell B."/>
            <person name="Myler P.J."/>
        </authorList>
    </citation>
    <scope>NUCLEOTIDE SEQUENCE [LARGE SCALE GENOMIC DNA]</scope>
    <source>
        <strain evidence="3">MHOM/IL/81/Friedlin</strain>
    </source>
</reference>
<feature type="compositionally biased region" description="Basic and acidic residues" evidence="1">
    <location>
        <begin position="1"/>
        <end position="11"/>
    </location>
</feature>